<feature type="compositionally biased region" description="Acidic residues" evidence="1">
    <location>
        <begin position="95"/>
        <end position="106"/>
    </location>
</feature>
<feature type="region of interest" description="Disordered" evidence="1">
    <location>
        <begin position="86"/>
        <end position="146"/>
    </location>
</feature>
<organism evidence="2 3">
    <name type="scientific">Prymnesium parvum</name>
    <name type="common">Toxic golden alga</name>
    <dbReference type="NCBI Taxonomy" id="97485"/>
    <lineage>
        <taxon>Eukaryota</taxon>
        <taxon>Haptista</taxon>
        <taxon>Haptophyta</taxon>
        <taxon>Prymnesiophyceae</taxon>
        <taxon>Prymnesiales</taxon>
        <taxon>Prymnesiaceae</taxon>
        <taxon>Prymnesium</taxon>
    </lineage>
</organism>
<name>A0AB34J4U7_PRYPA</name>
<evidence type="ECO:0000256" key="1">
    <source>
        <dbReference type="SAM" id="MobiDB-lite"/>
    </source>
</evidence>
<evidence type="ECO:0000313" key="2">
    <source>
        <dbReference type="EMBL" id="KAL1511551.1"/>
    </source>
</evidence>
<sequence length="443" mass="46978">MAHSRVAEELVPTAVALVEEDQPLEVRCQVKSGRSDVLSDARAELIAGILRWQAILLFGMCLPSAPAAAEAHIAKVLHAPLEEALRSVPSPPLEREEDEDADEAGDDGERGDGSRNGSGDEREDDEAGDGDEDDGDGAVDEIDDAERGSCRPTAELKLSRCAHTVLADLCATRKLHPARELPKLLPFVADKDLGSATSACLRREGPIRWPRLLYLSALQLCPHLPTAELRATLGALLPEFLSSARQQELAQVGDALASQLGEAAAVALSASSGGLLLHNLAALLAAWPPTDRGLLALLRALGGGGGRGGAEGGDAPPPPLLAIARADRSLHSTLASHACARPQLRGSVVDEIAQLLGAKPRSAATTDTTARDSRADDRSQLESSARSTLGALREAKALYVTVKLPELHAAARRAKDDKVKEHLPKKRRRFASRSMEADEEDEE</sequence>
<dbReference type="Proteomes" id="UP001515480">
    <property type="component" value="Unassembled WGS sequence"/>
</dbReference>
<dbReference type="EMBL" id="JBGBPQ010000014">
    <property type="protein sequence ID" value="KAL1511551.1"/>
    <property type="molecule type" value="Genomic_DNA"/>
</dbReference>
<proteinExistence type="predicted"/>
<evidence type="ECO:0000313" key="3">
    <source>
        <dbReference type="Proteomes" id="UP001515480"/>
    </source>
</evidence>
<feature type="region of interest" description="Disordered" evidence="1">
    <location>
        <begin position="359"/>
        <end position="387"/>
    </location>
</feature>
<feature type="region of interest" description="Disordered" evidence="1">
    <location>
        <begin position="410"/>
        <end position="443"/>
    </location>
</feature>
<dbReference type="AlphaFoldDB" id="A0AB34J4U7"/>
<keyword evidence="3" id="KW-1185">Reference proteome</keyword>
<feature type="compositionally biased region" description="Basic and acidic residues" evidence="1">
    <location>
        <begin position="413"/>
        <end position="422"/>
    </location>
</feature>
<feature type="compositionally biased region" description="Basic and acidic residues" evidence="1">
    <location>
        <begin position="369"/>
        <end position="380"/>
    </location>
</feature>
<feature type="compositionally biased region" description="Acidic residues" evidence="1">
    <location>
        <begin position="121"/>
        <end position="144"/>
    </location>
</feature>
<reference evidence="2 3" key="1">
    <citation type="journal article" date="2024" name="Science">
        <title>Giant polyketide synthase enzymes in the biosynthesis of giant marine polyether toxins.</title>
        <authorList>
            <person name="Fallon T.R."/>
            <person name="Shende V.V."/>
            <person name="Wierzbicki I.H."/>
            <person name="Pendleton A.L."/>
            <person name="Watervoot N.F."/>
            <person name="Auber R.P."/>
            <person name="Gonzalez D.J."/>
            <person name="Wisecaver J.H."/>
            <person name="Moore B.S."/>
        </authorList>
    </citation>
    <scope>NUCLEOTIDE SEQUENCE [LARGE SCALE GENOMIC DNA]</scope>
    <source>
        <strain evidence="2 3">12B1</strain>
    </source>
</reference>
<comment type="caution">
    <text evidence="2">The sequence shown here is derived from an EMBL/GenBank/DDBJ whole genome shotgun (WGS) entry which is preliminary data.</text>
</comment>
<protein>
    <recommendedName>
        <fullName evidence="4">Fanconi Anaemia group E protein C-terminal domain-containing protein</fullName>
    </recommendedName>
</protein>
<accession>A0AB34J4U7</accession>
<evidence type="ECO:0008006" key="4">
    <source>
        <dbReference type="Google" id="ProtNLM"/>
    </source>
</evidence>
<gene>
    <name evidence="2" type="ORF">AB1Y20_006345</name>
</gene>